<organism evidence="1 2">
    <name type="scientific">Romanomermis culicivorax</name>
    <name type="common">Nematode worm</name>
    <dbReference type="NCBI Taxonomy" id="13658"/>
    <lineage>
        <taxon>Eukaryota</taxon>
        <taxon>Metazoa</taxon>
        <taxon>Ecdysozoa</taxon>
        <taxon>Nematoda</taxon>
        <taxon>Enoplea</taxon>
        <taxon>Dorylaimia</taxon>
        <taxon>Mermithida</taxon>
        <taxon>Mermithoidea</taxon>
        <taxon>Mermithidae</taxon>
        <taxon>Romanomermis</taxon>
    </lineage>
</organism>
<keyword evidence="1" id="KW-1185">Reference proteome</keyword>
<evidence type="ECO:0000313" key="2">
    <source>
        <dbReference type="WBParaSite" id="nRc.2.0.1.t24582-RA"/>
    </source>
</evidence>
<dbReference type="Proteomes" id="UP000887565">
    <property type="component" value="Unplaced"/>
</dbReference>
<evidence type="ECO:0000313" key="1">
    <source>
        <dbReference type="Proteomes" id="UP000887565"/>
    </source>
</evidence>
<sequence>MQKAQRIQRKNCQKKLKRSPPAIAIQLSCCCHRHPIIMVCHPVVFTLSSHHCGCCRRCSVVVGSSSHCHPAIAVISFSSHRHPGILLLLLPSSHHPPVITPSLALLSHRRRGPRHHFYK</sequence>
<protein>
    <submittedName>
        <fullName evidence="2">Uncharacterized protein</fullName>
    </submittedName>
</protein>
<name>A0A915JG80_ROMCU</name>
<proteinExistence type="predicted"/>
<reference evidence="2" key="1">
    <citation type="submission" date="2022-11" db="UniProtKB">
        <authorList>
            <consortium name="WormBaseParasite"/>
        </authorList>
    </citation>
    <scope>IDENTIFICATION</scope>
</reference>
<dbReference type="WBParaSite" id="nRc.2.0.1.t24582-RA">
    <property type="protein sequence ID" value="nRc.2.0.1.t24582-RA"/>
    <property type="gene ID" value="nRc.2.0.1.g24582"/>
</dbReference>
<dbReference type="AlphaFoldDB" id="A0A915JG80"/>
<accession>A0A915JG80</accession>